<comment type="subcellular location">
    <subcellularLocation>
        <location evidence="1">Membrane</location>
        <topology evidence="1">Multi-pass membrane protein</topology>
    </subcellularLocation>
</comment>
<evidence type="ECO:0000256" key="1">
    <source>
        <dbReference type="ARBA" id="ARBA00004141"/>
    </source>
</evidence>
<comment type="similarity">
    <text evidence="2">Belongs to the dpy-19 family.</text>
</comment>
<dbReference type="InterPro" id="IPR018732">
    <property type="entry name" value="Dpy-19/Dpy-19-like"/>
</dbReference>
<evidence type="ECO:0000256" key="8">
    <source>
        <dbReference type="SAM" id="Phobius"/>
    </source>
</evidence>
<evidence type="ECO:0000256" key="5">
    <source>
        <dbReference type="ARBA" id="ARBA00022692"/>
    </source>
</evidence>
<name>A0AAF5DGT6_STRER</name>
<evidence type="ECO:0000256" key="4">
    <source>
        <dbReference type="ARBA" id="ARBA00022679"/>
    </source>
</evidence>
<dbReference type="Proteomes" id="UP000035681">
    <property type="component" value="Unplaced"/>
</dbReference>
<keyword evidence="9" id="KW-1185">Reference proteome</keyword>
<keyword evidence="7 8" id="KW-0472">Membrane</keyword>
<keyword evidence="4" id="KW-0808">Transferase</keyword>
<dbReference type="AlphaFoldDB" id="A0AAF5DGT6"/>
<evidence type="ECO:0000313" key="9">
    <source>
        <dbReference type="Proteomes" id="UP000035681"/>
    </source>
</evidence>
<evidence type="ECO:0000256" key="7">
    <source>
        <dbReference type="ARBA" id="ARBA00023136"/>
    </source>
</evidence>
<feature type="transmembrane region" description="Helical" evidence="8">
    <location>
        <begin position="255"/>
        <end position="275"/>
    </location>
</feature>
<evidence type="ECO:0000313" key="10">
    <source>
        <dbReference type="WBParaSite" id="TCONS_00012212.p1"/>
    </source>
</evidence>
<dbReference type="PANTHER" id="PTHR31488:SF3">
    <property type="entry name" value="C-MANNOSYLTRANSFERASE DPY19L3"/>
    <property type="match status" value="1"/>
</dbReference>
<organism evidence="9 10">
    <name type="scientific">Strongyloides stercoralis</name>
    <name type="common">Threadworm</name>
    <dbReference type="NCBI Taxonomy" id="6248"/>
    <lineage>
        <taxon>Eukaryota</taxon>
        <taxon>Metazoa</taxon>
        <taxon>Ecdysozoa</taxon>
        <taxon>Nematoda</taxon>
        <taxon>Chromadorea</taxon>
        <taxon>Rhabditida</taxon>
        <taxon>Tylenchina</taxon>
        <taxon>Panagrolaimomorpha</taxon>
        <taxon>Strongyloidoidea</taxon>
        <taxon>Strongyloididae</taxon>
        <taxon>Strongyloides</taxon>
    </lineage>
</organism>
<evidence type="ECO:0000256" key="3">
    <source>
        <dbReference type="ARBA" id="ARBA00022676"/>
    </source>
</evidence>
<reference evidence="10" key="1">
    <citation type="submission" date="2024-02" db="UniProtKB">
        <authorList>
            <consortium name="WormBaseParasite"/>
        </authorList>
    </citation>
    <scope>IDENTIFICATION</scope>
</reference>
<accession>A0AAF5DGT6</accession>
<dbReference type="GO" id="GO:0005637">
    <property type="term" value="C:nuclear inner membrane"/>
    <property type="evidence" value="ECO:0007669"/>
    <property type="project" value="TreeGrafter"/>
</dbReference>
<feature type="transmembrane region" description="Helical" evidence="8">
    <location>
        <begin position="26"/>
        <end position="44"/>
    </location>
</feature>
<feature type="transmembrane region" description="Helical" evidence="8">
    <location>
        <begin position="180"/>
        <end position="199"/>
    </location>
</feature>
<protein>
    <submittedName>
        <fullName evidence="10">Uncharacterized protein</fullName>
    </submittedName>
</protein>
<keyword evidence="3" id="KW-0328">Glycosyltransferase</keyword>
<proteinExistence type="inferred from homology"/>
<evidence type="ECO:0000256" key="2">
    <source>
        <dbReference type="ARBA" id="ARBA00008744"/>
    </source>
</evidence>
<sequence>ANTVQSDVEVNKKSNISFFMKLCNNAIGYFLGLLLGIIFAYYMYSLHEGQLWFSNIRKIEQEISLRTESGLYYSYYKEILQKKDLIKGIYALTNDTKTEWPRSINIMERFNIYQEILLASLLIKYGLNITEDTHIWTFVKAKLGYSYDEVTFETALYLCHGAFTNLDGDFFTRTTRSGVMPLYLITVAIEICMIIYNFIKNNNNYINNSNIGGIFLIIQSIPTGIMAITTLRMKYVWFPYIAIIGSYGLKKFRPFIGRLSTGVLVFSIAGGLFYLQYQKYEVQMENLQEFYDPDTVELMLWIGTTKRVTSFTGSMQLMAGVKACVGRNILNHPHFEDKWIRERTRKLYSIYGKYSIKKVHKIMLEEKADYIILEDSICYAPSTGCSTNDIVDMASGILPDNGIKKFGKKAKVFTKYKRFCEAVKDQNSTDVTNYFYLEFSNPTFSVYKVIPPEDYY</sequence>
<evidence type="ECO:0000256" key="6">
    <source>
        <dbReference type="ARBA" id="ARBA00022989"/>
    </source>
</evidence>
<dbReference type="GO" id="GO:0000030">
    <property type="term" value="F:mannosyltransferase activity"/>
    <property type="evidence" value="ECO:0007669"/>
    <property type="project" value="TreeGrafter"/>
</dbReference>
<dbReference type="PANTHER" id="PTHR31488">
    <property type="entry name" value="DPY-19-LIKE 1, LIKE (H. SAPIENS)"/>
    <property type="match status" value="1"/>
</dbReference>
<dbReference type="WBParaSite" id="TCONS_00012212.p1">
    <property type="protein sequence ID" value="TCONS_00012212.p1"/>
    <property type="gene ID" value="XLOC_007691"/>
</dbReference>
<dbReference type="Pfam" id="PF10034">
    <property type="entry name" value="Dpy19"/>
    <property type="match status" value="1"/>
</dbReference>
<keyword evidence="5 8" id="KW-0812">Transmembrane</keyword>
<feature type="transmembrane region" description="Helical" evidence="8">
    <location>
        <begin position="211"/>
        <end position="231"/>
    </location>
</feature>
<keyword evidence="6 8" id="KW-1133">Transmembrane helix</keyword>